<evidence type="ECO:0000256" key="1">
    <source>
        <dbReference type="SAM" id="MobiDB-lite"/>
    </source>
</evidence>
<sequence length="347" mass="39142">MNKKYSLLGFFLLSILMLNITFGLASDDFIDDDSDGIDDDFEESNKRDIELSIGADEIQIESHQRNGENKDEIQLKIQYNLEGISIKVSYESEFETESIETEFELEFEVEFQKLIEFIDIDGNGMYDKDSNDQFIQEVLLNSFQPVNYTTQALSLDTTLHYLIINTTDGIFTAHIYFVEEFAYVGETLLTPSQAKIDIEISNFIYSDPSSQLALYVKLNSESEYEHEIDHETDDEEDGYATDEDGIHTESKGVSGIFTWKENASVDGVVRDVLVSSLDVDDINETEQKLLFNYPRGSHIYHDPKVGIVVGPGATSILPIVFTGTIISMIGIAVVVVAVIIIKKRRIA</sequence>
<feature type="region of interest" description="Disordered" evidence="1">
    <location>
        <begin position="225"/>
        <end position="245"/>
    </location>
</feature>
<name>A0A0F9IKN1_9ZZZZ</name>
<proteinExistence type="predicted"/>
<dbReference type="AlphaFoldDB" id="A0A0F9IKN1"/>
<keyword evidence="2" id="KW-1133">Transmembrane helix</keyword>
<keyword evidence="2" id="KW-0812">Transmembrane</keyword>
<dbReference type="EMBL" id="LAZR01012177">
    <property type="protein sequence ID" value="KKM28171.1"/>
    <property type="molecule type" value="Genomic_DNA"/>
</dbReference>
<keyword evidence="2" id="KW-0472">Membrane</keyword>
<feature type="transmembrane region" description="Helical" evidence="2">
    <location>
        <begin position="316"/>
        <end position="341"/>
    </location>
</feature>
<accession>A0A0F9IKN1</accession>
<organism evidence="3">
    <name type="scientific">marine sediment metagenome</name>
    <dbReference type="NCBI Taxonomy" id="412755"/>
    <lineage>
        <taxon>unclassified sequences</taxon>
        <taxon>metagenomes</taxon>
        <taxon>ecological metagenomes</taxon>
    </lineage>
</organism>
<reference evidence="3" key="1">
    <citation type="journal article" date="2015" name="Nature">
        <title>Complex archaea that bridge the gap between prokaryotes and eukaryotes.</title>
        <authorList>
            <person name="Spang A."/>
            <person name="Saw J.H."/>
            <person name="Jorgensen S.L."/>
            <person name="Zaremba-Niedzwiedzka K."/>
            <person name="Martijn J."/>
            <person name="Lind A.E."/>
            <person name="van Eijk R."/>
            <person name="Schleper C."/>
            <person name="Guy L."/>
            <person name="Ettema T.J."/>
        </authorList>
    </citation>
    <scope>NUCLEOTIDE SEQUENCE</scope>
</reference>
<comment type="caution">
    <text evidence="3">The sequence shown here is derived from an EMBL/GenBank/DDBJ whole genome shotgun (WGS) entry which is preliminary data.</text>
</comment>
<protein>
    <submittedName>
        <fullName evidence="3">Uncharacterized protein</fullName>
    </submittedName>
</protein>
<gene>
    <name evidence="3" type="ORF">LCGC14_1567360</name>
</gene>
<evidence type="ECO:0000256" key="2">
    <source>
        <dbReference type="SAM" id="Phobius"/>
    </source>
</evidence>
<evidence type="ECO:0000313" key="3">
    <source>
        <dbReference type="EMBL" id="KKM28171.1"/>
    </source>
</evidence>
<feature type="compositionally biased region" description="Acidic residues" evidence="1">
    <location>
        <begin position="230"/>
        <end position="243"/>
    </location>
</feature>